<dbReference type="AlphaFoldDB" id="A0A7Y9JH43"/>
<evidence type="ECO:0000256" key="1">
    <source>
        <dbReference type="ARBA" id="ARBA00004127"/>
    </source>
</evidence>
<name>A0A7Y9JH43_9ACTN</name>
<dbReference type="PANTHER" id="PTHR23514:SF3">
    <property type="entry name" value="BYPASS OF STOP CODON PROTEIN 6"/>
    <property type="match status" value="1"/>
</dbReference>
<dbReference type="EMBL" id="JACCBA010000001">
    <property type="protein sequence ID" value="NYD46959.1"/>
    <property type="molecule type" value="Genomic_DNA"/>
</dbReference>
<comment type="subcellular location">
    <subcellularLocation>
        <location evidence="1">Endomembrane system</location>
        <topology evidence="1">Multi-pass membrane protein</topology>
    </subcellularLocation>
</comment>
<keyword evidence="5 8" id="KW-1133">Transmembrane helix</keyword>
<feature type="transmembrane region" description="Helical" evidence="8">
    <location>
        <begin position="141"/>
        <end position="160"/>
    </location>
</feature>
<dbReference type="GO" id="GO:0012505">
    <property type="term" value="C:endomembrane system"/>
    <property type="evidence" value="ECO:0007669"/>
    <property type="project" value="UniProtKB-SubCell"/>
</dbReference>
<dbReference type="PANTHER" id="PTHR23514">
    <property type="entry name" value="BYPASS OF STOP CODON PROTEIN 6"/>
    <property type="match status" value="1"/>
</dbReference>
<keyword evidence="10" id="KW-1185">Reference proteome</keyword>
<feature type="transmembrane region" description="Helical" evidence="8">
    <location>
        <begin position="105"/>
        <end position="129"/>
    </location>
</feature>
<sequence length="505" mass="47696">MKPADTGPDTGRTGETLGLYAAFGCLGYLLTALGAILPQLREERGLPRAEAALYPSAFALGLVIVGLVGHRLAARLGRYAIPAALTALVGGAALLASAGGRLGTAAGALVLGLGGAGLVQLVPAALRAAHRGDGTIQIGEANAVSSAASVLSPILIGAALAHGLGWRPAFTTPPLLAAAILLIFLTRPPRHRPAQPTQTPAPPTPSSPSAGSPSAGSPSAGSPSAAPASAAPASAAPASAAPASAAPASAAPASAAPASAAAPAGAAPGATAPGGAVPGGPAPGATPSGGAVPGGAAPTAASSSAAAPAGAAPGSVGVEVGGGVGFWGRWGDLVLAVGVEFCLVFWAADFLGSVKGLGAGGAATLSAGFVLGMAVGRAAAGPVVRRGGRPDRLLALAAAVGIGGFVVLWASPAPVAVAGLVVTGLGVALLYPVILGQALAARPSEPAWAAARCALASGVAIGVAPLVLGALADLTTLRAAVLVAPALLLVLLARCGRRLRTGSAS</sequence>
<keyword evidence="6 8" id="KW-0472">Membrane</keyword>
<feature type="transmembrane region" description="Helical" evidence="8">
    <location>
        <begin position="477"/>
        <end position="495"/>
    </location>
</feature>
<dbReference type="RefSeq" id="WP_179844123.1">
    <property type="nucleotide sequence ID" value="NZ_JACCBA010000001.1"/>
</dbReference>
<feature type="transmembrane region" description="Helical" evidence="8">
    <location>
        <begin position="166"/>
        <end position="185"/>
    </location>
</feature>
<feature type="compositionally biased region" description="Low complexity" evidence="7">
    <location>
        <begin position="261"/>
        <end position="275"/>
    </location>
</feature>
<evidence type="ECO:0000256" key="8">
    <source>
        <dbReference type="SAM" id="Phobius"/>
    </source>
</evidence>
<feature type="transmembrane region" description="Helical" evidence="8">
    <location>
        <begin position="52"/>
        <end position="72"/>
    </location>
</feature>
<comment type="similarity">
    <text evidence="2">Belongs to the major facilitator superfamily.</text>
</comment>
<feature type="compositionally biased region" description="Low complexity" evidence="7">
    <location>
        <begin position="207"/>
        <end position="230"/>
    </location>
</feature>
<feature type="region of interest" description="Disordered" evidence="7">
    <location>
        <begin position="261"/>
        <end position="308"/>
    </location>
</feature>
<accession>A0A7Y9JH43</accession>
<feature type="transmembrane region" description="Helical" evidence="8">
    <location>
        <begin position="79"/>
        <end position="99"/>
    </location>
</feature>
<dbReference type="GO" id="GO:0022857">
    <property type="term" value="F:transmembrane transporter activity"/>
    <property type="evidence" value="ECO:0007669"/>
    <property type="project" value="InterPro"/>
</dbReference>
<evidence type="ECO:0000256" key="4">
    <source>
        <dbReference type="ARBA" id="ARBA00022692"/>
    </source>
</evidence>
<evidence type="ECO:0000313" key="9">
    <source>
        <dbReference type="EMBL" id="NYD46959.1"/>
    </source>
</evidence>
<proteinExistence type="inferred from homology"/>
<feature type="transmembrane region" description="Helical" evidence="8">
    <location>
        <begin position="392"/>
        <end position="410"/>
    </location>
</feature>
<feature type="transmembrane region" description="Helical" evidence="8">
    <location>
        <begin position="416"/>
        <end position="435"/>
    </location>
</feature>
<reference evidence="9 10" key="1">
    <citation type="submission" date="2020-07" db="EMBL/GenBank/DDBJ databases">
        <title>Sequencing the genomes of 1000 actinobacteria strains.</title>
        <authorList>
            <person name="Klenk H.-P."/>
        </authorList>
    </citation>
    <scope>NUCLEOTIDE SEQUENCE [LARGE SCALE GENOMIC DNA]</scope>
    <source>
        <strain evidence="9 10">DSM 40398</strain>
    </source>
</reference>
<evidence type="ECO:0000256" key="7">
    <source>
        <dbReference type="SAM" id="MobiDB-lite"/>
    </source>
</evidence>
<evidence type="ECO:0000256" key="6">
    <source>
        <dbReference type="ARBA" id="ARBA00023136"/>
    </source>
</evidence>
<comment type="caution">
    <text evidence="9">The sequence shown here is derived from an EMBL/GenBank/DDBJ whole genome shotgun (WGS) entry which is preliminary data.</text>
</comment>
<evidence type="ECO:0000256" key="5">
    <source>
        <dbReference type="ARBA" id="ARBA00022989"/>
    </source>
</evidence>
<keyword evidence="4 8" id="KW-0812">Transmembrane</keyword>
<dbReference type="InterPro" id="IPR051788">
    <property type="entry name" value="MFS_Transporter"/>
</dbReference>
<feature type="compositionally biased region" description="Low complexity" evidence="7">
    <location>
        <begin position="283"/>
        <end position="308"/>
    </location>
</feature>
<dbReference type="InterPro" id="IPR036259">
    <property type="entry name" value="MFS_trans_sf"/>
</dbReference>
<evidence type="ECO:0000256" key="3">
    <source>
        <dbReference type="ARBA" id="ARBA00022448"/>
    </source>
</evidence>
<organism evidence="9 10">
    <name type="scientific">Actinomadura luteofluorescens</name>
    <dbReference type="NCBI Taxonomy" id="46163"/>
    <lineage>
        <taxon>Bacteria</taxon>
        <taxon>Bacillati</taxon>
        <taxon>Actinomycetota</taxon>
        <taxon>Actinomycetes</taxon>
        <taxon>Streptosporangiales</taxon>
        <taxon>Thermomonosporaceae</taxon>
        <taxon>Actinomadura</taxon>
    </lineage>
</organism>
<dbReference type="SUPFAM" id="SSF103473">
    <property type="entry name" value="MFS general substrate transporter"/>
    <property type="match status" value="1"/>
</dbReference>
<feature type="transmembrane region" description="Helical" evidence="8">
    <location>
        <begin position="20"/>
        <end position="40"/>
    </location>
</feature>
<dbReference type="InterPro" id="IPR011701">
    <property type="entry name" value="MFS"/>
</dbReference>
<dbReference type="Gene3D" id="1.20.1250.20">
    <property type="entry name" value="MFS general substrate transporter like domains"/>
    <property type="match status" value="2"/>
</dbReference>
<feature type="region of interest" description="Disordered" evidence="7">
    <location>
        <begin position="190"/>
        <end position="230"/>
    </location>
</feature>
<keyword evidence="3" id="KW-0813">Transport</keyword>
<protein>
    <submittedName>
        <fullName evidence="9">Fucose permease</fullName>
    </submittedName>
</protein>
<dbReference type="Proteomes" id="UP000529783">
    <property type="component" value="Unassembled WGS sequence"/>
</dbReference>
<dbReference type="Pfam" id="PF07690">
    <property type="entry name" value="MFS_1"/>
    <property type="match status" value="1"/>
</dbReference>
<evidence type="ECO:0000313" key="10">
    <source>
        <dbReference type="Proteomes" id="UP000529783"/>
    </source>
</evidence>
<feature type="transmembrane region" description="Helical" evidence="8">
    <location>
        <begin position="333"/>
        <end position="351"/>
    </location>
</feature>
<feature type="transmembrane region" description="Helical" evidence="8">
    <location>
        <begin position="357"/>
        <end position="380"/>
    </location>
</feature>
<evidence type="ECO:0000256" key="2">
    <source>
        <dbReference type="ARBA" id="ARBA00008335"/>
    </source>
</evidence>
<gene>
    <name evidence="9" type="ORF">BJY14_002942</name>
</gene>
<dbReference type="GO" id="GO:0016020">
    <property type="term" value="C:membrane"/>
    <property type="evidence" value="ECO:0007669"/>
    <property type="project" value="TreeGrafter"/>
</dbReference>
<feature type="transmembrane region" description="Helical" evidence="8">
    <location>
        <begin position="447"/>
        <end position="471"/>
    </location>
</feature>